<evidence type="ECO:0000313" key="4">
    <source>
        <dbReference type="Proteomes" id="UP000609064"/>
    </source>
</evidence>
<dbReference type="InterPro" id="IPR011008">
    <property type="entry name" value="Dimeric_a/b-barrel"/>
</dbReference>
<feature type="domain" description="Stress-response A/B barrel" evidence="2">
    <location>
        <begin position="63"/>
        <end position="157"/>
    </location>
</feature>
<organism evidence="3 4">
    <name type="scientific">Emticicia aquatilis</name>
    <dbReference type="NCBI Taxonomy" id="1537369"/>
    <lineage>
        <taxon>Bacteria</taxon>
        <taxon>Pseudomonadati</taxon>
        <taxon>Bacteroidota</taxon>
        <taxon>Cytophagia</taxon>
        <taxon>Cytophagales</taxon>
        <taxon>Leadbetterellaceae</taxon>
        <taxon>Emticicia</taxon>
    </lineage>
</organism>
<dbReference type="Proteomes" id="UP000609064">
    <property type="component" value="Unassembled WGS sequence"/>
</dbReference>
<dbReference type="AlphaFoldDB" id="A0A917DT19"/>
<evidence type="ECO:0000256" key="1">
    <source>
        <dbReference type="SAM" id="Phobius"/>
    </source>
</evidence>
<dbReference type="EMBL" id="BMKK01000007">
    <property type="protein sequence ID" value="GGD67534.1"/>
    <property type="molecule type" value="Genomic_DNA"/>
</dbReference>
<keyword evidence="1" id="KW-0472">Membrane</keyword>
<dbReference type="InterPro" id="IPR013097">
    <property type="entry name" value="Dabb"/>
</dbReference>
<accession>A0A917DT19</accession>
<evidence type="ECO:0000313" key="3">
    <source>
        <dbReference type="EMBL" id="GGD67534.1"/>
    </source>
</evidence>
<keyword evidence="4" id="KW-1185">Reference proteome</keyword>
<name>A0A917DT19_9BACT</name>
<dbReference type="Pfam" id="PF07876">
    <property type="entry name" value="Dabb"/>
    <property type="match status" value="1"/>
</dbReference>
<reference evidence="3" key="2">
    <citation type="submission" date="2020-09" db="EMBL/GenBank/DDBJ databases">
        <authorList>
            <person name="Sun Q."/>
            <person name="Zhou Y."/>
        </authorList>
    </citation>
    <scope>NUCLEOTIDE SEQUENCE</scope>
    <source>
        <strain evidence="3">CGMCC 1.15958</strain>
    </source>
</reference>
<gene>
    <name evidence="3" type="ORF">GCM10011514_34490</name>
</gene>
<dbReference type="PROSITE" id="PS51502">
    <property type="entry name" value="S_R_A_B_BARREL"/>
    <property type="match status" value="1"/>
</dbReference>
<dbReference type="SUPFAM" id="SSF54909">
    <property type="entry name" value="Dimeric alpha+beta barrel"/>
    <property type="match status" value="1"/>
</dbReference>
<dbReference type="SMART" id="SM00886">
    <property type="entry name" value="Dabb"/>
    <property type="match status" value="1"/>
</dbReference>
<reference evidence="3" key="1">
    <citation type="journal article" date="2014" name="Int. J. Syst. Evol. Microbiol.">
        <title>Complete genome sequence of Corynebacterium casei LMG S-19264T (=DSM 44701T), isolated from a smear-ripened cheese.</title>
        <authorList>
            <consortium name="US DOE Joint Genome Institute (JGI-PGF)"/>
            <person name="Walter F."/>
            <person name="Albersmeier A."/>
            <person name="Kalinowski J."/>
            <person name="Ruckert C."/>
        </authorList>
    </citation>
    <scope>NUCLEOTIDE SEQUENCE</scope>
    <source>
        <strain evidence="3">CGMCC 1.15958</strain>
    </source>
</reference>
<keyword evidence="1" id="KW-1133">Transmembrane helix</keyword>
<keyword evidence="1" id="KW-0812">Transmembrane</keyword>
<protein>
    <recommendedName>
        <fullName evidence="2">Stress-response A/B barrel domain-containing protein</fullName>
    </recommendedName>
</protein>
<feature type="transmembrane region" description="Helical" evidence="1">
    <location>
        <begin position="32"/>
        <end position="55"/>
    </location>
</feature>
<comment type="caution">
    <text evidence="3">The sequence shown here is derived from an EMBL/GenBank/DDBJ whole genome shotgun (WGS) entry which is preliminary data.</text>
</comment>
<evidence type="ECO:0000259" key="2">
    <source>
        <dbReference type="PROSITE" id="PS51502"/>
    </source>
</evidence>
<proteinExistence type="predicted"/>
<dbReference type="Gene3D" id="3.30.70.100">
    <property type="match status" value="1"/>
</dbReference>
<sequence>MQHFQIKCVIFVSYYRILFGFKKMSQAQKKSLLRYLMPAMALGMFAFLMVAYGSAYTPPKAQKQRIVCFKFKQGTSAEAIKKHMADFQDLKRQMPEIAAYSAGETFGEDNSKAEYDVMHYLTFRTEAEVEKFRESTQYKAFEKANEANWDKVLVINSEIK</sequence>